<protein>
    <submittedName>
        <fullName evidence="1">Uncharacterized protein</fullName>
    </submittedName>
</protein>
<accession>M4NIH4</accession>
<dbReference type="Proteomes" id="UP000011859">
    <property type="component" value="Chromosome"/>
</dbReference>
<evidence type="ECO:0000313" key="2">
    <source>
        <dbReference type="Proteomes" id="UP000011859"/>
    </source>
</evidence>
<organism evidence="1 2">
    <name type="scientific">Rhodanobacter denitrificans</name>
    <dbReference type="NCBI Taxonomy" id="666685"/>
    <lineage>
        <taxon>Bacteria</taxon>
        <taxon>Pseudomonadati</taxon>
        <taxon>Pseudomonadota</taxon>
        <taxon>Gammaproteobacteria</taxon>
        <taxon>Lysobacterales</taxon>
        <taxon>Rhodanobacteraceae</taxon>
        <taxon>Rhodanobacter</taxon>
    </lineage>
</organism>
<proteinExistence type="predicted"/>
<sequence>MKAMDEASNLGTWSAVFESYKRYGQCDDGAIAEGYSASVADLLANHWADTSKLVTLANANPDFGRFVLKHVDESMSLDQGKSIRDSATNNCSAGARKLCRAILKRFMEFDAFDAPKK</sequence>
<dbReference type="EMBL" id="CP003470">
    <property type="protein sequence ID" value="AGG87606.1"/>
    <property type="molecule type" value="Genomic_DNA"/>
</dbReference>
<name>M4NIH4_9GAMM</name>
<evidence type="ECO:0000313" key="1">
    <source>
        <dbReference type="EMBL" id="AGG87606.1"/>
    </source>
</evidence>
<keyword evidence="2" id="KW-1185">Reference proteome</keyword>
<dbReference type="AlphaFoldDB" id="M4NIH4"/>
<dbReference type="HOGENOM" id="CLU_2083015_0_0_6"/>
<gene>
    <name evidence="1" type="ORF">R2APBS1_0435</name>
</gene>
<reference evidence="1 2" key="1">
    <citation type="submission" date="2012-04" db="EMBL/GenBank/DDBJ databases">
        <title>Complete genome of Rhodanobacter sp. 2APBS1.</title>
        <authorList>
            <consortium name="US DOE Joint Genome Institute"/>
            <person name="Huntemann M."/>
            <person name="Wei C.-L."/>
            <person name="Han J."/>
            <person name="Detter J.C."/>
            <person name="Han C."/>
            <person name="Tapia R."/>
            <person name="Munk A.C.C."/>
            <person name="Chen A."/>
            <person name="Krypides N."/>
            <person name="Mavromatis K."/>
            <person name="Markowitz V."/>
            <person name="Szeto E."/>
            <person name="Ivanova N."/>
            <person name="Mikhailova N."/>
            <person name="Ovchinnikova G."/>
            <person name="Pagani I."/>
            <person name="Pati A."/>
            <person name="Goodwin L."/>
            <person name="Peters L."/>
            <person name="Pitluck S."/>
            <person name="Woyke T."/>
            <person name="Prakash O."/>
            <person name="Elkins J."/>
            <person name="Brown S."/>
            <person name="Palumbo A."/>
            <person name="Hemme C."/>
            <person name="Zhou J."/>
            <person name="Watson D."/>
            <person name="Jardine P."/>
            <person name="Kostka J."/>
            <person name="Green S."/>
        </authorList>
    </citation>
    <scope>NUCLEOTIDE SEQUENCE [LARGE SCALE GENOMIC DNA]</scope>
    <source>
        <strain evidence="1 2">2APBS1</strain>
    </source>
</reference>
<dbReference type="KEGG" id="rhd:R2APBS1_0435"/>